<comment type="caution">
    <text evidence="1">The sequence shown here is derived from an EMBL/GenBank/DDBJ whole genome shotgun (WGS) entry which is preliminary data.</text>
</comment>
<gene>
    <name evidence="1" type="ORF">P3T76_014117</name>
</gene>
<sequence length="217" mass="25078">MQVQAEATFYHQENNNEFSGEHVWSIKRTVTAPGVDVAEAMKERTDELAISQMNLTAERVWKQIREDFYPKEVLVVQRGLTREQVIRHVHRTRRRHFGADLHGVVEVPPLALVSGTNLPIFQFYRTIGRPALIKLLKYRKTTLFIDGTFRCVPRPFYQCVVVMVFDNATDLFVPGFFYTLCSAKTQDTYWYLMEVINVAADDKIQPSVVVCDFEAVL</sequence>
<keyword evidence="2" id="KW-1185">Reference proteome</keyword>
<dbReference type="AlphaFoldDB" id="A0AAD9G297"/>
<evidence type="ECO:0000313" key="2">
    <source>
        <dbReference type="Proteomes" id="UP001259832"/>
    </source>
</evidence>
<dbReference type="EMBL" id="JASMQC010000039">
    <property type="protein sequence ID" value="KAK1930446.1"/>
    <property type="molecule type" value="Genomic_DNA"/>
</dbReference>
<dbReference type="Proteomes" id="UP001259832">
    <property type="component" value="Unassembled WGS sequence"/>
</dbReference>
<organism evidence="1 2">
    <name type="scientific">Phytophthora citrophthora</name>
    <dbReference type="NCBI Taxonomy" id="4793"/>
    <lineage>
        <taxon>Eukaryota</taxon>
        <taxon>Sar</taxon>
        <taxon>Stramenopiles</taxon>
        <taxon>Oomycota</taxon>
        <taxon>Peronosporomycetes</taxon>
        <taxon>Peronosporales</taxon>
        <taxon>Peronosporaceae</taxon>
        <taxon>Phytophthora</taxon>
    </lineage>
</organism>
<evidence type="ECO:0000313" key="1">
    <source>
        <dbReference type="EMBL" id="KAK1930446.1"/>
    </source>
</evidence>
<accession>A0AAD9G297</accession>
<protein>
    <recommendedName>
        <fullName evidence="3">MULE transposase domain-containing protein</fullName>
    </recommendedName>
</protein>
<proteinExistence type="predicted"/>
<evidence type="ECO:0008006" key="3">
    <source>
        <dbReference type="Google" id="ProtNLM"/>
    </source>
</evidence>
<reference evidence="1" key="1">
    <citation type="submission" date="2023-08" db="EMBL/GenBank/DDBJ databases">
        <title>Reference Genome Resource for the Citrus Pathogen Phytophthora citrophthora.</title>
        <authorList>
            <person name="Moller H."/>
            <person name="Coetzee B."/>
            <person name="Rose L.J."/>
            <person name="Van Niekerk J.M."/>
        </authorList>
    </citation>
    <scope>NUCLEOTIDE SEQUENCE</scope>
    <source>
        <strain evidence="1">STE-U-9442</strain>
    </source>
</reference>
<name>A0AAD9G297_9STRA</name>